<accession>A0AAD6YPN3</accession>
<dbReference type="Pfam" id="PF13857">
    <property type="entry name" value="Ank_5"/>
    <property type="match status" value="1"/>
</dbReference>
<evidence type="ECO:0000256" key="3">
    <source>
        <dbReference type="ARBA" id="ARBA00023121"/>
    </source>
</evidence>
<organism evidence="7 8">
    <name type="scientific">Mycena pura</name>
    <dbReference type="NCBI Taxonomy" id="153505"/>
    <lineage>
        <taxon>Eukaryota</taxon>
        <taxon>Fungi</taxon>
        <taxon>Dikarya</taxon>
        <taxon>Basidiomycota</taxon>
        <taxon>Agaricomycotina</taxon>
        <taxon>Agaricomycetes</taxon>
        <taxon>Agaricomycetidae</taxon>
        <taxon>Agaricales</taxon>
        <taxon>Marasmiineae</taxon>
        <taxon>Mycenaceae</taxon>
        <taxon>Mycena</taxon>
    </lineage>
</organism>
<dbReference type="AlphaFoldDB" id="A0AAD6YPN3"/>
<dbReference type="PANTHER" id="PTHR24119:SF0">
    <property type="entry name" value="ACYL-COA-BINDING DOMAIN-CONTAINING PROTEIN 6"/>
    <property type="match status" value="1"/>
</dbReference>
<dbReference type="SUPFAM" id="SSF47027">
    <property type="entry name" value="Acyl-CoA binding protein"/>
    <property type="match status" value="1"/>
</dbReference>
<comment type="caution">
    <text evidence="7">The sequence shown here is derived from an EMBL/GenBank/DDBJ whole genome shotgun (WGS) entry which is preliminary data.</text>
</comment>
<dbReference type="Proteomes" id="UP001219525">
    <property type="component" value="Unassembled WGS sequence"/>
</dbReference>
<dbReference type="SUPFAM" id="SSF48403">
    <property type="entry name" value="Ankyrin repeat"/>
    <property type="match status" value="1"/>
</dbReference>
<protein>
    <submittedName>
        <fullName evidence="7">Acyl CoA binding protein-domain-containing protein</fullName>
    </submittedName>
</protein>
<dbReference type="Gene3D" id="1.20.80.10">
    <property type="match status" value="1"/>
</dbReference>
<feature type="compositionally biased region" description="Polar residues" evidence="5">
    <location>
        <begin position="117"/>
        <end position="132"/>
    </location>
</feature>
<name>A0AAD6YPN3_9AGAR</name>
<gene>
    <name evidence="7" type="ORF">GGX14DRAFT_421381</name>
</gene>
<evidence type="ECO:0000256" key="4">
    <source>
        <dbReference type="PROSITE-ProRule" id="PRU00023"/>
    </source>
</evidence>
<reference evidence="7" key="1">
    <citation type="submission" date="2023-03" db="EMBL/GenBank/DDBJ databases">
        <title>Massive genome expansion in bonnet fungi (Mycena s.s.) driven by repeated elements and novel gene families across ecological guilds.</title>
        <authorList>
            <consortium name="Lawrence Berkeley National Laboratory"/>
            <person name="Harder C.B."/>
            <person name="Miyauchi S."/>
            <person name="Viragh M."/>
            <person name="Kuo A."/>
            <person name="Thoen E."/>
            <person name="Andreopoulos B."/>
            <person name="Lu D."/>
            <person name="Skrede I."/>
            <person name="Drula E."/>
            <person name="Henrissat B."/>
            <person name="Morin E."/>
            <person name="Kohler A."/>
            <person name="Barry K."/>
            <person name="LaButti K."/>
            <person name="Morin E."/>
            <person name="Salamov A."/>
            <person name="Lipzen A."/>
            <person name="Mereny Z."/>
            <person name="Hegedus B."/>
            <person name="Baldrian P."/>
            <person name="Stursova M."/>
            <person name="Weitz H."/>
            <person name="Taylor A."/>
            <person name="Grigoriev I.V."/>
            <person name="Nagy L.G."/>
            <person name="Martin F."/>
            <person name="Kauserud H."/>
        </authorList>
    </citation>
    <scope>NUCLEOTIDE SEQUENCE</scope>
    <source>
        <strain evidence="7">9144</strain>
    </source>
</reference>
<evidence type="ECO:0000256" key="5">
    <source>
        <dbReference type="SAM" id="MobiDB-lite"/>
    </source>
</evidence>
<dbReference type="PANTHER" id="PTHR24119">
    <property type="entry name" value="ACYL-COA-BINDING DOMAIN-CONTAINING PROTEIN 6"/>
    <property type="match status" value="1"/>
</dbReference>
<dbReference type="InterPro" id="IPR002110">
    <property type="entry name" value="Ankyrin_rpt"/>
</dbReference>
<dbReference type="SMART" id="SM00248">
    <property type="entry name" value="ANK"/>
    <property type="match status" value="2"/>
</dbReference>
<feature type="region of interest" description="Disordered" evidence="5">
    <location>
        <begin position="91"/>
        <end position="138"/>
    </location>
</feature>
<evidence type="ECO:0000313" key="8">
    <source>
        <dbReference type="Proteomes" id="UP001219525"/>
    </source>
</evidence>
<feature type="domain" description="ACB" evidence="6">
    <location>
        <begin position="1"/>
        <end position="90"/>
    </location>
</feature>
<dbReference type="InterPro" id="IPR036770">
    <property type="entry name" value="Ankyrin_rpt-contain_sf"/>
</dbReference>
<evidence type="ECO:0000259" key="6">
    <source>
        <dbReference type="PROSITE" id="PS51228"/>
    </source>
</evidence>
<keyword evidence="3" id="KW-0446">Lipid-binding</keyword>
<evidence type="ECO:0000313" key="7">
    <source>
        <dbReference type="EMBL" id="KAJ7225607.1"/>
    </source>
</evidence>
<keyword evidence="2 4" id="KW-0040">ANK repeat</keyword>
<keyword evidence="8" id="KW-1185">Reference proteome</keyword>
<keyword evidence="1" id="KW-0677">Repeat</keyword>
<evidence type="ECO:0000256" key="2">
    <source>
        <dbReference type="ARBA" id="ARBA00023043"/>
    </source>
</evidence>
<dbReference type="GO" id="GO:0000062">
    <property type="term" value="F:fatty-acyl-CoA binding"/>
    <property type="evidence" value="ECO:0007669"/>
    <property type="project" value="InterPro"/>
</dbReference>
<dbReference type="EMBL" id="JARJCW010000004">
    <property type="protein sequence ID" value="KAJ7225607.1"/>
    <property type="molecule type" value="Genomic_DNA"/>
</dbReference>
<dbReference type="PROSITE" id="PS50297">
    <property type="entry name" value="ANK_REP_REGION"/>
    <property type="match status" value="1"/>
</dbReference>
<evidence type="ECO:0000256" key="1">
    <source>
        <dbReference type="ARBA" id="ARBA00022737"/>
    </source>
</evidence>
<dbReference type="PROSITE" id="PS50088">
    <property type="entry name" value="ANK_REPEAT"/>
    <property type="match status" value="1"/>
</dbReference>
<feature type="repeat" description="ANK" evidence="4">
    <location>
        <begin position="174"/>
        <end position="206"/>
    </location>
</feature>
<dbReference type="InterPro" id="IPR014352">
    <property type="entry name" value="FERM/acyl-CoA-bd_prot_sf"/>
</dbReference>
<proteinExistence type="predicted"/>
<dbReference type="Pfam" id="PF00887">
    <property type="entry name" value="ACBP"/>
    <property type="match status" value="1"/>
</dbReference>
<dbReference type="PROSITE" id="PS51228">
    <property type="entry name" value="ACB_2"/>
    <property type="match status" value="1"/>
</dbReference>
<dbReference type="InterPro" id="IPR000582">
    <property type="entry name" value="Acyl-CoA-binding_protein"/>
</dbReference>
<dbReference type="PRINTS" id="PR00689">
    <property type="entry name" value="ACOABINDINGP"/>
</dbReference>
<sequence>MSLFDDAAAYLSNASSLNDVSSVVKLELYGLFKYVTVSPLPTTPRPSIFDFTGRAKWDAWNTAGNTYAVKVDAEKKYLDVARSLGWKEGIAVPEPAPGTSQSQDIWDSDSDEENKASKSSGAAQGFGNSVSSMARPEDEKDNSLHGLVISNDLQGLLALLEQDPNVDLDARDDFGYTALHLAADRGHKSIVEFLSKKGVDRSVKVSWQRPILRCSRL</sequence>
<dbReference type="Gene3D" id="1.25.40.20">
    <property type="entry name" value="Ankyrin repeat-containing domain"/>
    <property type="match status" value="1"/>
</dbReference>
<dbReference type="InterPro" id="IPR035984">
    <property type="entry name" value="Acyl-CoA-binding_sf"/>
</dbReference>